<proteinExistence type="predicted"/>
<gene>
    <name evidence="1" type="ORF">SAMN04487970_104714</name>
</gene>
<protein>
    <submittedName>
        <fullName evidence="1">Uncharacterized protein</fullName>
    </submittedName>
</protein>
<reference evidence="2" key="1">
    <citation type="submission" date="2016-10" db="EMBL/GenBank/DDBJ databases">
        <authorList>
            <person name="Varghese N."/>
            <person name="Submissions S."/>
        </authorList>
    </citation>
    <scope>NUCLEOTIDE SEQUENCE [LARGE SCALE GENOMIC DNA]</scope>
    <source>
        <strain evidence="2">CGMCC 1.8946</strain>
    </source>
</reference>
<sequence length="128" mass="13845">MYTTYVSLAVIWPDGKGLCASFRQGMASSCKAYAYPVRNCGAASVQAKNRLHPNRIHTASTAGFACFSSSCCQRATGPGGYLFDRLRPCAVPRLLRRLLPDLLPPLLEAAESFLPKELNSSFIIGANC</sequence>
<evidence type="ECO:0000313" key="1">
    <source>
        <dbReference type="EMBL" id="SCW78575.1"/>
    </source>
</evidence>
<name>A0A1G4TCW0_9BACL</name>
<organism evidence="1 2">
    <name type="scientific">Paenibacillus tianmuensis</name>
    <dbReference type="NCBI Taxonomy" id="624147"/>
    <lineage>
        <taxon>Bacteria</taxon>
        <taxon>Bacillati</taxon>
        <taxon>Bacillota</taxon>
        <taxon>Bacilli</taxon>
        <taxon>Bacillales</taxon>
        <taxon>Paenibacillaceae</taxon>
        <taxon>Paenibacillus</taxon>
    </lineage>
</organism>
<evidence type="ECO:0000313" key="2">
    <source>
        <dbReference type="Proteomes" id="UP000198601"/>
    </source>
</evidence>
<accession>A0A1G4TCW0</accession>
<dbReference type="Proteomes" id="UP000198601">
    <property type="component" value="Unassembled WGS sequence"/>
</dbReference>
<dbReference type="EMBL" id="FMTT01000047">
    <property type="protein sequence ID" value="SCW78575.1"/>
    <property type="molecule type" value="Genomic_DNA"/>
</dbReference>
<keyword evidence="2" id="KW-1185">Reference proteome</keyword>
<dbReference type="AlphaFoldDB" id="A0A1G4TCW0"/>